<evidence type="ECO:0000313" key="1">
    <source>
        <dbReference type="EMBL" id="MBX06137.1"/>
    </source>
</evidence>
<accession>A0A2P2KK97</accession>
<proteinExistence type="predicted"/>
<reference evidence="1" key="1">
    <citation type="submission" date="2018-02" db="EMBL/GenBank/DDBJ databases">
        <title>Rhizophora mucronata_Transcriptome.</title>
        <authorList>
            <person name="Meera S.P."/>
            <person name="Sreeshan A."/>
            <person name="Augustine A."/>
        </authorList>
    </citation>
    <scope>NUCLEOTIDE SEQUENCE</scope>
    <source>
        <tissue evidence="1">Leaf</tissue>
    </source>
</reference>
<sequence>MHLFCLFVEVYTLLCVGRFLGQTTGEGRE</sequence>
<dbReference type="AlphaFoldDB" id="A0A2P2KK97"/>
<protein>
    <submittedName>
        <fullName evidence="1">Uncharacterized protein</fullName>
    </submittedName>
</protein>
<dbReference type="EMBL" id="GGEC01025653">
    <property type="protein sequence ID" value="MBX06137.1"/>
    <property type="molecule type" value="Transcribed_RNA"/>
</dbReference>
<organism evidence="1">
    <name type="scientific">Rhizophora mucronata</name>
    <name type="common">Asiatic mangrove</name>
    <dbReference type="NCBI Taxonomy" id="61149"/>
    <lineage>
        <taxon>Eukaryota</taxon>
        <taxon>Viridiplantae</taxon>
        <taxon>Streptophyta</taxon>
        <taxon>Embryophyta</taxon>
        <taxon>Tracheophyta</taxon>
        <taxon>Spermatophyta</taxon>
        <taxon>Magnoliopsida</taxon>
        <taxon>eudicotyledons</taxon>
        <taxon>Gunneridae</taxon>
        <taxon>Pentapetalae</taxon>
        <taxon>rosids</taxon>
        <taxon>fabids</taxon>
        <taxon>Malpighiales</taxon>
        <taxon>Rhizophoraceae</taxon>
        <taxon>Rhizophora</taxon>
    </lineage>
</organism>
<name>A0A2P2KK97_RHIMU</name>